<keyword evidence="13" id="KW-1185">Reference proteome</keyword>
<evidence type="ECO:0000256" key="2">
    <source>
        <dbReference type="ARBA" id="ARBA00006375"/>
    </source>
</evidence>
<dbReference type="GO" id="GO:0008270">
    <property type="term" value="F:zinc ion binding"/>
    <property type="evidence" value="ECO:0007669"/>
    <property type="project" value="UniProtKB-KW"/>
</dbReference>
<dbReference type="GO" id="GO:0031267">
    <property type="term" value="F:small GTPase binding"/>
    <property type="evidence" value="ECO:0007669"/>
    <property type="project" value="TreeGrafter"/>
</dbReference>
<feature type="domain" description="VPS9" evidence="12">
    <location>
        <begin position="527"/>
        <end position="671"/>
    </location>
</feature>
<dbReference type="SUPFAM" id="SSF57716">
    <property type="entry name" value="Glucocorticoid receptor-like (DNA-binding domain)"/>
    <property type="match status" value="1"/>
</dbReference>
<evidence type="ECO:0000256" key="5">
    <source>
        <dbReference type="ARBA" id="ARBA00022771"/>
    </source>
</evidence>
<feature type="region of interest" description="Disordered" evidence="10">
    <location>
        <begin position="761"/>
        <end position="784"/>
    </location>
</feature>
<feature type="coiled-coil region" evidence="9">
    <location>
        <begin position="701"/>
        <end position="731"/>
    </location>
</feature>
<feature type="compositionally biased region" description="Gly residues" evidence="10">
    <location>
        <begin position="351"/>
        <end position="369"/>
    </location>
</feature>
<dbReference type="SUPFAM" id="SSF103506">
    <property type="entry name" value="Mitochondrial carrier"/>
    <property type="match status" value="1"/>
</dbReference>
<feature type="domain" description="A20-type" evidence="11">
    <location>
        <begin position="295"/>
        <end position="329"/>
    </location>
</feature>
<evidence type="ECO:0000259" key="11">
    <source>
        <dbReference type="PROSITE" id="PS51036"/>
    </source>
</evidence>
<feature type="repeat" description="Solcar" evidence="8">
    <location>
        <begin position="87"/>
        <end position="175"/>
    </location>
</feature>
<dbReference type="PROSITE" id="PS51205">
    <property type="entry name" value="VPS9"/>
    <property type="match status" value="1"/>
</dbReference>
<dbReference type="PANTHER" id="PTHR23101:SF122">
    <property type="entry name" value="RABAPTIN-5-ASSOCIATED EXCHANGE FACTOR FOR RAB5"/>
    <property type="match status" value="1"/>
</dbReference>
<evidence type="ECO:0000256" key="6">
    <source>
        <dbReference type="ARBA" id="ARBA00022833"/>
    </source>
</evidence>
<dbReference type="InterPro" id="IPR002653">
    <property type="entry name" value="Znf_A20"/>
</dbReference>
<dbReference type="Gene3D" id="1.10.246.120">
    <property type="match status" value="1"/>
</dbReference>
<name>A0A914HUM3_GLORO</name>
<dbReference type="Proteomes" id="UP000887572">
    <property type="component" value="Unplaced"/>
</dbReference>
<organism evidence="13 14">
    <name type="scientific">Globodera rostochiensis</name>
    <name type="common">Golden nematode worm</name>
    <name type="synonym">Heterodera rostochiensis</name>
    <dbReference type="NCBI Taxonomy" id="31243"/>
    <lineage>
        <taxon>Eukaryota</taxon>
        <taxon>Metazoa</taxon>
        <taxon>Ecdysozoa</taxon>
        <taxon>Nematoda</taxon>
        <taxon>Chromadorea</taxon>
        <taxon>Rhabditida</taxon>
        <taxon>Tylenchina</taxon>
        <taxon>Tylenchomorpha</taxon>
        <taxon>Tylenchoidea</taxon>
        <taxon>Heteroderidae</taxon>
        <taxon>Heteroderinae</taxon>
        <taxon>Globodera</taxon>
    </lineage>
</organism>
<keyword evidence="6" id="KW-0862">Zinc</keyword>
<evidence type="ECO:0000256" key="10">
    <source>
        <dbReference type="SAM" id="MobiDB-lite"/>
    </source>
</evidence>
<evidence type="ECO:0000259" key="12">
    <source>
        <dbReference type="PROSITE" id="PS51205"/>
    </source>
</evidence>
<sequence>MSDQSTLSTNVVVEVRRISHLKDGAIDFIAGTAGGIATVYTAQPLDTVKVKMQTFPVLYGNSWLICRHCSRAGCKCGRKCGAFHFEMSPLGNATAGSLAAFFAALVLCPTELVKCKMQAQSELGSGTRTTPTAICVEMYRSNGLRSFFNGLTPTMAREIPGYFCFFGAYEFSRALLRPADSTTKEEIGLLRTAVSGAVGGIALWTSIFPVDVVKSRMQITGCQKSSELFLRIVREEGVSALYKGLFPTLIRTCIASGALIAPLFAAHFPVQQNWMCSQADEQISQGQAAVPFHLADRELLCKKQCGFYGTPQCKGLCSQCWRDYQLDSKRLNDYQNNIKVLRQHQHDNISSGGGGGESSTAAGGGGGGAASAPSSALPRKSSDVRFNSLKTFLKKSPSVFSASTYAEPNSSVTLGIRAPSPDSLQAQEQLDAFLDANFPAAFAKELDKQCQMFIDNVFKHELLPSEELSLLVQAFYQSIKERALKIIAQLSPNTAASFSLSDFMTGIENFVCTRAYPVLFGSRSEEEAEDLSLQTRIRSLHWVTNGFLETALDESSGQVQEFLNEAITEIVDLNSHRPVTKKLDCLVRCSKDIFDALKESRSGAPASADEFLPVLILITLRANPPLIQSNLKFISRFGLPSRHMRGEYGYYYTNLSSAIYFIQDMNANSLQISEEEFEGYMSGTRIPPPRNSISTSVVRSFENSLHKLDKLKRAEEALNRNTDRLEATINSDLTSFMQRVREVVEDDGAITEDIKNKIELLCHESPNGEEECKDVQRRPADDSN</sequence>
<dbReference type="Gene3D" id="1.20.1050.80">
    <property type="entry name" value="VPS9 domain"/>
    <property type="match status" value="1"/>
</dbReference>
<comment type="subcellular location">
    <subcellularLocation>
        <location evidence="1">Membrane</location>
        <topology evidence="1">Multi-pass membrane protein</topology>
    </subcellularLocation>
</comment>
<evidence type="ECO:0000256" key="9">
    <source>
        <dbReference type="SAM" id="Coils"/>
    </source>
</evidence>
<keyword evidence="4" id="KW-0479">Metal-binding</keyword>
<protein>
    <submittedName>
        <fullName evidence="14">Uncharacterized protein</fullName>
    </submittedName>
</protein>
<dbReference type="AlphaFoldDB" id="A0A914HUM3"/>
<keyword evidence="7 8" id="KW-0472">Membrane</keyword>
<dbReference type="GO" id="GO:0005085">
    <property type="term" value="F:guanyl-nucleotide exchange factor activity"/>
    <property type="evidence" value="ECO:0007669"/>
    <property type="project" value="InterPro"/>
</dbReference>
<dbReference type="InterPro" id="IPR037191">
    <property type="entry name" value="VPS9_dom_sf"/>
</dbReference>
<dbReference type="PROSITE" id="PS51036">
    <property type="entry name" value="ZF_A20"/>
    <property type="match status" value="1"/>
</dbReference>
<feature type="compositionally biased region" description="Basic and acidic residues" evidence="10">
    <location>
        <begin position="773"/>
        <end position="784"/>
    </location>
</feature>
<dbReference type="Pfam" id="PF02204">
    <property type="entry name" value="VPS9"/>
    <property type="match status" value="1"/>
</dbReference>
<keyword evidence="5" id="KW-0863">Zinc-finger</keyword>
<dbReference type="WBParaSite" id="Gr19_v10_g4331.t1">
    <property type="protein sequence ID" value="Gr19_v10_g4331.t1"/>
    <property type="gene ID" value="Gr19_v10_g4331"/>
</dbReference>
<evidence type="ECO:0000313" key="14">
    <source>
        <dbReference type="WBParaSite" id="Gr19_v10_g4331.t1"/>
    </source>
</evidence>
<comment type="similarity">
    <text evidence="2">Belongs to the mitochondrial carrier (TC 2.A.29) family.</text>
</comment>
<evidence type="ECO:0000256" key="7">
    <source>
        <dbReference type="ARBA" id="ARBA00023136"/>
    </source>
</evidence>
<dbReference type="InterPro" id="IPR018108">
    <property type="entry name" value="MCP_transmembrane"/>
</dbReference>
<accession>A0A914HUM3</accession>
<keyword evidence="9" id="KW-0175">Coiled coil</keyword>
<proteinExistence type="inferred from homology"/>
<keyword evidence="3 8" id="KW-0812">Transmembrane</keyword>
<dbReference type="PANTHER" id="PTHR23101">
    <property type="entry name" value="RAB GDP/GTP EXCHANGE FACTOR"/>
    <property type="match status" value="1"/>
</dbReference>
<dbReference type="Gene3D" id="1.50.40.10">
    <property type="entry name" value="Mitochondrial carrier domain"/>
    <property type="match status" value="1"/>
</dbReference>
<dbReference type="Pfam" id="PF00153">
    <property type="entry name" value="Mito_carr"/>
    <property type="match status" value="2"/>
</dbReference>
<feature type="region of interest" description="Disordered" evidence="10">
    <location>
        <begin position="346"/>
        <end position="380"/>
    </location>
</feature>
<evidence type="ECO:0000313" key="13">
    <source>
        <dbReference type="Proteomes" id="UP000887572"/>
    </source>
</evidence>
<dbReference type="InterPro" id="IPR003123">
    <property type="entry name" value="VPS9"/>
</dbReference>
<dbReference type="GO" id="GO:0003677">
    <property type="term" value="F:DNA binding"/>
    <property type="evidence" value="ECO:0007669"/>
    <property type="project" value="InterPro"/>
</dbReference>
<evidence type="ECO:0000256" key="8">
    <source>
        <dbReference type="PROSITE-ProRule" id="PRU00282"/>
    </source>
</evidence>
<dbReference type="SUPFAM" id="SSF109993">
    <property type="entry name" value="VPS9 domain"/>
    <property type="match status" value="1"/>
</dbReference>
<dbReference type="SMART" id="SM00259">
    <property type="entry name" value="ZnF_A20"/>
    <property type="match status" value="1"/>
</dbReference>
<feature type="repeat" description="Solcar" evidence="8">
    <location>
        <begin position="187"/>
        <end position="270"/>
    </location>
</feature>
<evidence type="ECO:0000256" key="1">
    <source>
        <dbReference type="ARBA" id="ARBA00004141"/>
    </source>
</evidence>
<dbReference type="GO" id="GO:0016192">
    <property type="term" value="P:vesicle-mediated transport"/>
    <property type="evidence" value="ECO:0007669"/>
    <property type="project" value="InterPro"/>
</dbReference>
<evidence type="ECO:0000256" key="4">
    <source>
        <dbReference type="ARBA" id="ARBA00022723"/>
    </source>
</evidence>
<dbReference type="Gene3D" id="1.20.5.4770">
    <property type="match status" value="1"/>
</dbReference>
<dbReference type="GO" id="GO:0016020">
    <property type="term" value="C:membrane"/>
    <property type="evidence" value="ECO:0007669"/>
    <property type="project" value="UniProtKB-SubCell"/>
</dbReference>
<dbReference type="SMART" id="SM00167">
    <property type="entry name" value="VPS9"/>
    <property type="match status" value="1"/>
</dbReference>
<dbReference type="InterPro" id="IPR023395">
    <property type="entry name" value="MCP_dom_sf"/>
</dbReference>
<evidence type="ECO:0000256" key="3">
    <source>
        <dbReference type="ARBA" id="ARBA00022692"/>
    </source>
</evidence>
<dbReference type="Pfam" id="PF01754">
    <property type="entry name" value="zf-A20"/>
    <property type="match status" value="1"/>
</dbReference>
<dbReference type="InterPro" id="IPR045046">
    <property type="entry name" value="Vps9-like"/>
</dbReference>
<reference evidence="14" key="1">
    <citation type="submission" date="2022-11" db="UniProtKB">
        <authorList>
            <consortium name="WormBaseParasite"/>
        </authorList>
    </citation>
    <scope>IDENTIFICATION</scope>
</reference>
<dbReference type="PROSITE" id="PS50920">
    <property type="entry name" value="SOLCAR"/>
    <property type="match status" value="2"/>
</dbReference>
<dbReference type="GO" id="GO:0005829">
    <property type="term" value="C:cytosol"/>
    <property type="evidence" value="ECO:0007669"/>
    <property type="project" value="TreeGrafter"/>
</dbReference>
<dbReference type="GO" id="GO:0030139">
    <property type="term" value="C:endocytic vesicle"/>
    <property type="evidence" value="ECO:0007669"/>
    <property type="project" value="TreeGrafter"/>
</dbReference>